<evidence type="ECO:0000259" key="1">
    <source>
        <dbReference type="PROSITE" id="PS50995"/>
    </source>
</evidence>
<proteinExistence type="predicted"/>
<dbReference type="InterPro" id="IPR039422">
    <property type="entry name" value="MarR/SlyA-like"/>
</dbReference>
<dbReference type="PRINTS" id="PR00598">
    <property type="entry name" value="HTHMARR"/>
</dbReference>
<dbReference type="RefSeq" id="WP_154670174.1">
    <property type="nucleotide sequence ID" value="NZ_JAJCIQ010000011.1"/>
</dbReference>
<dbReference type="SMART" id="SM00347">
    <property type="entry name" value="HTH_MARR"/>
    <property type="match status" value="1"/>
</dbReference>
<organism evidence="2 3">
    <name type="scientific">Bariatricus massiliensis</name>
    <dbReference type="NCBI Taxonomy" id="1745713"/>
    <lineage>
        <taxon>Bacteria</taxon>
        <taxon>Bacillati</taxon>
        <taxon>Bacillota</taxon>
        <taxon>Clostridia</taxon>
        <taxon>Lachnospirales</taxon>
        <taxon>Lachnospiraceae</taxon>
        <taxon>Bariatricus</taxon>
    </lineage>
</organism>
<dbReference type="PROSITE" id="PS50995">
    <property type="entry name" value="HTH_MARR_2"/>
    <property type="match status" value="1"/>
</dbReference>
<dbReference type="PANTHER" id="PTHR33164">
    <property type="entry name" value="TRANSCRIPTIONAL REGULATOR, MARR FAMILY"/>
    <property type="match status" value="1"/>
</dbReference>
<dbReference type="PANTHER" id="PTHR33164:SF43">
    <property type="entry name" value="HTH-TYPE TRANSCRIPTIONAL REPRESSOR YETL"/>
    <property type="match status" value="1"/>
</dbReference>
<accession>A0ABS8DJ21</accession>
<name>A0ABS8DJ21_9FIRM</name>
<keyword evidence="3" id="KW-1185">Reference proteome</keyword>
<dbReference type="EMBL" id="JAJCIS010000011">
    <property type="protein sequence ID" value="MCB7388430.1"/>
    <property type="molecule type" value="Genomic_DNA"/>
</dbReference>
<comment type="caution">
    <text evidence="2">The sequence shown here is derived from an EMBL/GenBank/DDBJ whole genome shotgun (WGS) entry which is preliminary data.</text>
</comment>
<dbReference type="InterPro" id="IPR000835">
    <property type="entry name" value="HTH_MarR-typ"/>
</dbReference>
<reference evidence="2 3" key="1">
    <citation type="submission" date="2021-10" db="EMBL/GenBank/DDBJ databases">
        <title>Collection of gut derived symbiotic bacterial strains cultured from healthy donors.</title>
        <authorList>
            <person name="Lin H."/>
            <person name="Littmann E."/>
            <person name="Kohout C."/>
            <person name="Pamer E.G."/>
        </authorList>
    </citation>
    <scope>NUCLEOTIDE SEQUENCE [LARGE SCALE GENOMIC DNA]</scope>
    <source>
        <strain evidence="2 3">DFI.1.165</strain>
    </source>
</reference>
<gene>
    <name evidence="2" type="ORF">LIZ65_14170</name>
</gene>
<evidence type="ECO:0000313" key="3">
    <source>
        <dbReference type="Proteomes" id="UP001299546"/>
    </source>
</evidence>
<dbReference type="Proteomes" id="UP001299546">
    <property type="component" value="Unassembled WGS sequence"/>
</dbReference>
<evidence type="ECO:0000313" key="2">
    <source>
        <dbReference type="EMBL" id="MCB7388430.1"/>
    </source>
</evidence>
<feature type="domain" description="HTH marR-type" evidence="1">
    <location>
        <begin position="15"/>
        <end position="147"/>
    </location>
</feature>
<dbReference type="SUPFAM" id="SSF46785">
    <property type="entry name" value="Winged helix' DNA-binding domain"/>
    <property type="match status" value="1"/>
</dbReference>
<dbReference type="Pfam" id="PF12802">
    <property type="entry name" value="MarR_2"/>
    <property type="match status" value="1"/>
</dbReference>
<dbReference type="Gene3D" id="1.10.10.10">
    <property type="entry name" value="Winged helix-like DNA-binding domain superfamily/Winged helix DNA-binding domain"/>
    <property type="match status" value="1"/>
</dbReference>
<sequence length="173" mass="20177">MEPEDFDPKNMNLENMPLQMLFHQVGHMHKHYFMQLLQQMNLKPGQAGILFVLNRYGELSQRELADRIGVKPPSVTVALQKMEKNQYIVRRPDECDQRITRIGITDKGKDCVSNMSQIVGQTEELLFCNMSSEELMLLRRLLLQMRDNILAVKGFDMSGIRKPPHMECEHDEF</sequence>
<protein>
    <submittedName>
        <fullName evidence="2">MarR family transcriptional regulator</fullName>
    </submittedName>
</protein>
<dbReference type="InterPro" id="IPR036390">
    <property type="entry name" value="WH_DNA-bd_sf"/>
</dbReference>
<dbReference type="InterPro" id="IPR036388">
    <property type="entry name" value="WH-like_DNA-bd_sf"/>
</dbReference>